<keyword evidence="1" id="KW-0433">Leucine-rich repeat</keyword>
<dbReference type="PROSITE" id="PS50835">
    <property type="entry name" value="IG_LIKE"/>
    <property type="match status" value="1"/>
</dbReference>
<dbReference type="STRING" id="228958.SAMN04488007_1144"/>
<dbReference type="OrthoDB" id="627712at2"/>
<dbReference type="Pfam" id="PF23598">
    <property type="entry name" value="LRR_14"/>
    <property type="match status" value="1"/>
</dbReference>
<gene>
    <name evidence="7" type="ORF">SAMN04488007_1144</name>
</gene>
<dbReference type="Gene3D" id="2.60.40.10">
    <property type="entry name" value="Immunoglobulins"/>
    <property type="match status" value="1"/>
</dbReference>
<dbReference type="FunFam" id="3.80.10.10:FF:000221">
    <property type="entry name" value="Leucine-rich repeat receptor-like protein kinase PXL1"/>
    <property type="match status" value="1"/>
</dbReference>
<dbReference type="SMART" id="SM00369">
    <property type="entry name" value="LRR_TYP"/>
    <property type="match status" value="5"/>
</dbReference>
<feature type="chain" id="PRO_5012951873" evidence="5">
    <location>
        <begin position="19"/>
        <end position="915"/>
    </location>
</feature>
<evidence type="ECO:0000259" key="6">
    <source>
        <dbReference type="PROSITE" id="PS50835"/>
    </source>
</evidence>
<name>A0A1M6LFR8_9FLAO</name>
<dbReference type="Gene3D" id="3.80.10.10">
    <property type="entry name" value="Ribonuclease Inhibitor"/>
    <property type="match status" value="2"/>
</dbReference>
<dbReference type="InterPro" id="IPR032675">
    <property type="entry name" value="LRR_dom_sf"/>
</dbReference>
<reference evidence="8" key="1">
    <citation type="submission" date="2016-11" db="EMBL/GenBank/DDBJ databases">
        <authorList>
            <person name="Varghese N."/>
            <person name="Submissions S."/>
        </authorList>
    </citation>
    <scope>NUCLEOTIDE SEQUENCE [LARGE SCALE GENOMIC DNA]</scope>
    <source>
        <strain evidence="8">DSM 16478</strain>
    </source>
</reference>
<dbReference type="Pfam" id="PF00560">
    <property type="entry name" value="LRR_1"/>
    <property type="match status" value="5"/>
</dbReference>
<dbReference type="FunFam" id="3.80.10.10:FF:000383">
    <property type="entry name" value="Leucine-rich repeat receptor protein kinase EMS1"/>
    <property type="match status" value="2"/>
</dbReference>
<evidence type="ECO:0000313" key="7">
    <source>
        <dbReference type="EMBL" id="SHJ70030.1"/>
    </source>
</evidence>
<dbReference type="Pfam" id="PF13585">
    <property type="entry name" value="CHU_C"/>
    <property type="match status" value="1"/>
</dbReference>
<dbReference type="InterPro" id="IPR053213">
    <property type="entry name" value="RLP29"/>
</dbReference>
<dbReference type="CDD" id="cd00096">
    <property type="entry name" value="Ig"/>
    <property type="match status" value="1"/>
</dbReference>
<dbReference type="RefSeq" id="WP_073242027.1">
    <property type="nucleotide sequence ID" value="NZ_FQZX01000001.1"/>
</dbReference>
<dbReference type="InterPro" id="IPR001611">
    <property type="entry name" value="Leu-rich_rpt"/>
</dbReference>
<feature type="domain" description="Ig-like" evidence="6">
    <location>
        <begin position="514"/>
        <end position="582"/>
    </location>
</feature>
<evidence type="ECO:0000313" key="8">
    <source>
        <dbReference type="Proteomes" id="UP000184314"/>
    </source>
</evidence>
<evidence type="ECO:0000256" key="2">
    <source>
        <dbReference type="ARBA" id="ARBA00022729"/>
    </source>
</evidence>
<keyword evidence="8" id="KW-1185">Reference proteome</keyword>
<dbReference type="InterPro" id="IPR055414">
    <property type="entry name" value="LRR_R13L4/SHOC2-like"/>
</dbReference>
<keyword evidence="4" id="KW-1015">Disulfide bond</keyword>
<dbReference type="SUPFAM" id="SSF48726">
    <property type="entry name" value="Immunoglobulin"/>
    <property type="match status" value="1"/>
</dbReference>
<dbReference type="AlphaFoldDB" id="A0A1M6LFR8"/>
<protein>
    <submittedName>
        <fullName evidence="7">Gliding motility-associated C-terminal domain-containing protein</fullName>
    </submittedName>
</protein>
<accession>A0A1M6LFR8</accession>
<evidence type="ECO:0000256" key="3">
    <source>
        <dbReference type="ARBA" id="ARBA00022737"/>
    </source>
</evidence>
<dbReference type="InterPro" id="IPR003591">
    <property type="entry name" value="Leu-rich_rpt_typical-subtyp"/>
</dbReference>
<sequence length="915" mass="101014">MRFCLLLITFTFCHLSQAQVTPAERAALLAFYNATDGPNWFSENDADPTDDWDFSGPVTNDWKGITIFGGNVISINMNPNQLITEANNLTGTIPNEIGNFPSLRLLNLAGENLTGNLPASLFDLTELSYLNLVANNLSGEIPDEISQLVNLVNLYLTNNNFDGEIPVSITTLTNLESLELSGNNLSGEIPIELTNMIQLITLKLGSNQLTGFLYPEYENLVNLETFYLFSNSLTGTIPPELGNMTSLRFLNIGRNDLNGTLPDNLGNLSNLEFMDISSANISDSIPESFGDLTELQSLRLYINELTGTIPASLANLTQLRNFEVFNNELSGELSPNFGQWSQLITFKAGSNQLTGFIPESYASFINMTNFEVSYNNFSGELSPLFSNWNNITYLNIRDNEFSGELPDTYSNWTNLEIFNIGHNQFSGQLSPDFANWTNAQGLNFQHNQFEGPVPDFTAVLTDDIQGEFIQINNNRFQFGDFEDEFDYYNQELFGFFYNDQASVNDIETFDNCVGSSVTLSTLVSGTANVYQWFKDGSPISGANDADLILDPLSVTDAGVYTCEITSTIVTDLTLERNPITVTVNNNAPTANEIVDISICDPDGDGFAIFPINLADLESQTIGSQTGLTVSYYDVSGNPLPLIDNFTNTTPNTQTITVRVVNSSGCSDETSFNLITTLPATAEQLADTTVCGSFTLPELDLSNNYYTQPNAEGTQLQAGENITITQTIYIYAGVGNCSDQSNFTVTIEPVLAVDELEDVTECGVFILPQLNNGIYYTQPGGAGSILTAGESITENSTIYIYDTNEVCFAESSFQVTIDLIACENSDEAIKLKFPNFFTPNEDGTNDVWEVDQDFFTLRGTVTIYDRYGKLLYQFNAETGSWNGTFNGRRLTATDYWYRFVEEEGSTIVTGHFSLIR</sequence>
<dbReference type="PANTHER" id="PTHR48009">
    <property type="entry name" value="LEUCINE-RICH REPEAT (LRR) FAMILY PROTEIN"/>
    <property type="match status" value="1"/>
</dbReference>
<feature type="signal peptide" evidence="5">
    <location>
        <begin position="1"/>
        <end position="18"/>
    </location>
</feature>
<dbReference type="NCBIfam" id="TIGR04131">
    <property type="entry name" value="Bac_Flav_CTERM"/>
    <property type="match status" value="1"/>
</dbReference>
<dbReference type="InterPro" id="IPR013783">
    <property type="entry name" value="Ig-like_fold"/>
</dbReference>
<organism evidence="7 8">
    <name type="scientific">Maribacter aquivivus</name>
    <dbReference type="NCBI Taxonomy" id="228958"/>
    <lineage>
        <taxon>Bacteria</taxon>
        <taxon>Pseudomonadati</taxon>
        <taxon>Bacteroidota</taxon>
        <taxon>Flavobacteriia</taxon>
        <taxon>Flavobacteriales</taxon>
        <taxon>Flavobacteriaceae</taxon>
        <taxon>Maribacter</taxon>
    </lineage>
</organism>
<evidence type="ECO:0000256" key="5">
    <source>
        <dbReference type="SAM" id="SignalP"/>
    </source>
</evidence>
<dbReference type="Proteomes" id="UP000184314">
    <property type="component" value="Unassembled WGS sequence"/>
</dbReference>
<dbReference type="EMBL" id="FQZX01000001">
    <property type="protein sequence ID" value="SHJ70030.1"/>
    <property type="molecule type" value="Genomic_DNA"/>
</dbReference>
<dbReference type="InterPro" id="IPR036179">
    <property type="entry name" value="Ig-like_dom_sf"/>
</dbReference>
<dbReference type="PANTHER" id="PTHR48009:SF4">
    <property type="entry name" value="LEUCINE-RICH REPEAT (LRR) FAMILY PROTEIN"/>
    <property type="match status" value="1"/>
</dbReference>
<dbReference type="InterPro" id="IPR007110">
    <property type="entry name" value="Ig-like_dom"/>
</dbReference>
<proteinExistence type="predicted"/>
<dbReference type="SUPFAM" id="SSF52058">
    <property type="entry name" value="L domain-like"/>
    <property type="match status" value="2"/>
</dbReference>
<keyword evidence="2 5" id="KW-0732">Signal</keyword>
<keyword evidence="3" id="KW-0677">Repeat</keyword>
<dbReference type="InterPro" id="IPR026341">
    <property type="entry name" value="T9SS_type_B"/>
</dbReference>
<evidence type="ECO:0000256" key="1">
    <source>
        <dbReference type="ARBA" id="ARBA00022614"/>
    </source>
</evidence>
<evidence type="ECO:0000256" key="4">
    <source>
        <dbReference type="ARBA" id="ARBA00023157"/>
    </source>
</evidence>